<dbReference type="EMBL" id="JAJEPR010000032">
    <property type="protein sequence ID" value="MCC2190920.1"/>
    <property type="molecule type" value="Genomic_DNA"/>
</dbReference>
<evidence type="ECO:0000256" key="1">
    <source>
        <dbReference type="ARBA" id="ARBA00006068"/>
    </source>
</evidence>
<dbReference type="Pfam" id="PF03816">
    <property type="entry name" value="LytR_cpsA_psr"/>
    <property type="match status" value="1"/>
</dbReference>
<name>A0AAE3J821_9FIRM</name>
<comment type="similarity">
    <text evidence="1">Belongs to the LytR/CpsA/Psr (LCP) family.</text>
</comment>
<dbReference type="AlphaFoldDB" id="A0AAE3J821"/>
<dbReference type="InterPro" id="IPR050922">
    <property type="entry name" value="LytR/CpsA/Psr_CW_biosynth"/>
</dbReference>
<feature type="domain" description="Cell envelope-related transcriptional attenuator" evidence="2">
    <location>
        <begin position="125"/>
        <end position="285"/>
    </location>
</feature>
<gene>
    <name evidence="3" type="ORF">LKD71_14110</name>
</gene>
<evidence type="ECO:0000313" key="3">
    <source>
        <dbReference type="EMBL" id="MCC2190920.1"/>
    </source>
</evidence>
<comment type="caution">
    <text evidence="3">The sequence shown here is derived from an EMBL/GenBank/DDBJ whole genome shotgun (WGS) entry which is preliminary data.</text>
</comment>
<evidence type="ECO:0000313" key="4">
    <source>
        <dbReference type="Proteomes" id="UP001197875"/>
    </source>
</evidence>
<evidence type="ECO:0000259" key="2">
    <source>
        <dbReference type="Pfam" id="PF03816"/>
    </source>
</evidence>
<dbReference type="Proteomes" id="UP001197875">
    <property type="component" value="Unassembled WGS sequence"/>
</dbReference>
<dbReference type="InterPro" id="IPR004474">
    <property type="entry name" value="LytR_CpsA_psr"/>
</dbReference>
<dbReference type="Gene3D" id="3.40.630.190">
    <property type="entry name" value="LCP protein"/>
    <property type="match status" value="1"/>
</dbReference>
<protein>
    <submittedName>
        <fullName evidence="3">LCP family protein</fullName>
    </submittedName>
</protein>
<keyword evidence="4" id="KW-1185">Reference proteome</keyword>
<accession>A0AAE3J821</accession>
<dbReference type="RefSeq" id="WP_227615949.1">
    <property type="nucleotide sequence ID" value="NZ_JAJEPR010000032.1"/>
</dbReference>
<organism evidence="3 4">
    <name type="scientific">Fusicatenibacter faecihominis</name>
    <dbReference type="NCBI Taxonomy" id="2881276"/>
    <lineage>
        <taxon>Bacteria</taxon>
        <taxon>Bacillati</taxon>
        <taxon>Bacillota</taxon>
        <taxon>Clostridia</taxon>
        <taxon>Lachnospirales</taxon>
        <taxon>Lachnospiraceae</taxon>
        <taxon>Fusicatenibacter</taxon>
    </lineage>
</organism>
<sequence>MAIVIMDTAMVMATDMVIMARNQSKRRKGKHRRRKKLWRKRILIGILLCLAAGAAASAFIWSEQKEQNSLQVTAGNAHDVGSDYRNILYKGEKYQYNNRVTTILYAGVDSTGKMESSVQYSDKARADTIALVVMDETNQKMTILSINRDTMTKVRRYTLNGNDNGLYTTHIGFAYSYGDGGKVSCENLCEAVSLLLSNVPVKRYVVTNQDSIPYINSLVGGITLVVPNNDLSKLYPELTAGAEVTLTDENVKPFLQNRDTSESFSNEGRMERQKAYVTAYINKLKSMSTKELEKTWDSLDEMNDYLQTSITKNQYLELIKTMRKMDFTEDNFVILQGTDQEGELHDEFYADQEALLDLIVDLFYKKV</sequence>
<dbReference type="PANTHER" id="PTHR33392">
    <property type="entry name" value="POLYISOPRENYL-TEICHOIC ACID--PEPTIDOGLYCAN TEICHOIC ACID TRANSFERASE TAGU"/>
    <property type="match status" value="1"/>
</dbReference>
<dbReference type="PANTHER" id="PTHR33392:SF6">
    <property type="entry name" value="POLYISOPRENYL-TEICHOIC ACID--PEPTIDOGLYCAN TEICHOIC ACID TRANSFERASE TAGU"/>
    <property type="match status" value="1"/>
</dbReference>
<proteinExistence type="inferred from homology"/>
<reference evidence="3 4" key="1">
    <citation type="submission" date="2021-10" db="EMBL/GenBank/DDBJ databases">
        <title>Anaerobic single-cell dispensing facilitates the cultivation of human gut bacteria.</title>
        <authorList>
            <person name="Afrizal A."/>
        </authorList>
    </citation>
    <scope>NUCLEOTIDE SEQUENCE [LARGE SCALE GENOMIC DNA]</scope>
    <source>
        <strain evidence="3 4">CLA-AA-H277</strain>
    </source>
</reference>